<dbReference type="Proteomes" id="UP000799539">
    <property type="component" value="Unassembled WGS sequence"/>
</dbReference>
<name>A0A6A6FQ99_9PEZI</name>
<gene>
    <name evidence="2" type="ORF">CERZMDRAFT_82505</name>
</gene>
<feature type="compositionally biased region" description="Basic and acidic residues" evidence="1">
    <location>
        <begin position="58"/>
        <end position="70"/>
    </location>
</feature>
<proteinExistence type="predicted"/>
<protein>
    <submittedName>
        <fullName evidence="2">Uncharacterized protein</fullName>
    </submittedName>
</protein>
<dbReference type="EMBL" id="ML992666">
    <property type="protein sequence ID" value="KAF2215510.1"/>
    <property type="molecule type" value="Genomic_DNA"/>
</dbReference>
<dbReference type="OrthoDB" id="10578768at2759"/>
<accession>A0A6A6FQ99</accession>
<keyword evidence="3" id="KW-1185">Reference proteome</keyword>
<sequence length="107" mass="11266">MSSSSAEAPSHKISSNSTMITLASLNESSSSSSLDNTSRHIGKVMTNNGSNSSSEQQKVAENEEEKDRPQPLHPPTVAGAGADTAWTAALYKSDWNAKGAKFLAEGR</sequence>
<dbReference type="AlphaFoldDB" id="A0A6A6FQ99"/>
<organism evidence="2 3">
    <name type="scientific">Cercospora zeae-maydis SCOH1-5</name>
    <dbReference type="NCBI Taxonomy" id="717836"/>
    <lineage>
        <taxon>Eukaryota</taxon>
        <taxon>Fungi</taxon>
        <taxon>Dikarya</taxon>
        <taxon>Ascomycota</taxon>
        <taxon>Pezizomycotina</taxon>
        <taxon>Dothideomycetes</taxon>
        <taxon>Dothideomycetidae</taxon>
        <taxon>Mycosphaerellales</taxon>
        <taxon>Mycosphaerellaceae</taxon>
        <taxon>Cercospora</taxon>
    </lineage>
</organism>
<evidence type="ECO:0000256" key="1">
    <source>
        <dbReference type="SAM" id="MobiDB-lite"/>
    </source>
</evidence>
<evidence type="ECO:0000313" key="3">
    <source>
        <dbReference type="Proteomes" id="UP000799539"/>
    </source>
</evidence>
<evidence type="ECO:0000313" key="2">
    <source>
        <dbReference type="EMBL" id="KAF2215510.1"/>
    </source>
</evidence>
<feature type="compositionally biased region" description="Polar residues" evidence="1">
    <location>
        <begin position="45"/>
        <end position="57"/>
    </location>
</feature>
<reference evidence="2" key="1">
    <citation type="journal article" date="2020" name="Stud. Mycol.">
        <title>101 Dothideomycetes genomes: a test case for predicting lifestyles and emergence of pathogens.</title>
        <authorList>
            <person name="Haridas S."/>
            <person name="Albert R."/>
            <person name="Binder M."/>
            <person name="Bloem J."/>
            <person name="Labutti K."/>
            <person name="Salamov A."/>
            <person name="Andreopoulos B."/>
            <person name="Baker S."/>
            <person name="Barry K."/>
            <person name="Bills G."/>
            <person name="Bluhm B."/>
            <person name="Cannon C."/>
            <person name="Castanera R."/>
            <person name="Culley D."/>
            <person name="Daum C."/>
            <person name="Ezra D."/>
            <person name="Gonzalez J."/>
            <person name="Henrissat B."/>
            <person name="Kuo A."/>
            <person name="Liang C."/>
            <person name="Lipzen A."/>
            <person name="Lutzoni F."/>
            <person name="Magnuson J."/>
            <person name="Mondo S."/>
            <person name="Nolan M."/>
            <person name="Ohm R."/>
            <person name="Pangilinan J."/>
            <person name="Park H.-J."/>
            <person name="Ramirez L."/>
            <person name="Alfaro M."/>
            <person name="Sun H."/>
            <person name="Tritt A."/>
            <person name="Yoshinaga Y."/>
            <person name="Zwiers L.-H."/>
            <person name="Turgeon B."/>
            <person name="Goodwin S."/>
            <person name="Spatafora J."/>
            <person name="Crous P."/>
            <person name="Grigoriev I."/>
        </authorList>
    </citation>
    <scope>NUCLEOTIDE SEQUENCE</scope>
    <source>
        <strain evidence="2">SCOH1-5</strain>
    </source>
</reference>
<feature type="region of interest" description="Disordered" evidence="1">
    <location>
        <begin position="24"/>
        <end position="81"/>
    </location>
</feature>